<reference evidence="2 3" key="1">
    <citation type="submission" date="2019-09" db="EMBL/GenBank/DDBJ databases">
        <title>NBRP : Genome information of microbial organism related human and environment.</title>
        <authorList>
            <person name="Hattori M."/>
            <person name="Oshima K."/>
            <person name="Inaba H."/>
            <person name="Suda W."/>
            <person name="Sakamoto M."/>
            <person name="Iino T."/>
            <person name="Kitahara M."/>
            <person name="Oshida Y."/>
            <person name="Iida T."/>
            <person name="Kudo T."/>
            <person name="Itoh T."/>
            <person name="Ohkuma M."/>
        </authorList>
    </citation>
    <scope>NUCLEOTIDE SEQUENCE [LARGE SCALE GENOMIC DNA]</scope>
    <source>
        <strain evidence="2 3">Q-1</strain>
    </source>
</reference>
<keyword evidence="1" id="KW-0732">Signal</keyword>
<dbReference type="PANTHER" id="PTHR36057">
    <property type="match status" value="1"/>
</dbReference>
<accession>A0A5A7N3B8</accession>
<protein>
    <recommendedName>
        <fullName evidence="4">DUF1223 domain-containing protein</fullName>
    </recommendedName>
</protein>
<dbReference type="PANTHER" id="PTHR36057:SF1">
    <property type="entry name" value="LIPOPROTEIN LIPID ATTACHMENT SITE-LIKE PROTEIN, PUTATIVE (DUF1223)-RELATED"/>
    <property type="match status" value="1"/>
</dbReference>
<organism evidence="2 3">
    <name type="scientific">Iodidimonas nitroreducens</name>
    <dbReference type="NCBI Taxonomy" id="1236968"/>
    <lineage>
        <taxon>Bacteria</taxon>
        <taxon>Pseudomonadati</taxon>
        <taxon>Pseudomonadota</taxon>
        <taxon>Alphaproteobacteria</taxon>
        <taxon>Iodidimonadales</taxon>
        <taxon>Iodidimonadaceae</taxon>
        <taxon>Iodidimonas</taxon>
    </lineage>
</organism>
<feature type="signal peptide" evidence="1">
    <location>
        <begin position="1"/>
        <end position="19"/>
    </location>
</feature>
<evidence type="ECO:0000313" key="2">
    <source>
        <dbReference type="EMBL" id="GER02771.1"/>
    </source>
</evidence>
<comment type="caution">
    <text evidence="2">The sequence shown here is derived from an EMBL/GenBank/DDBJ whole genome shotgun (WGS) entry which is preliminary data.</text>
</comment>
<dbReference type="SUPFAM" id="SSF52833">
    <property type="entry name" value="Thioredoxin-like"/>
    <property type="match status" value="1"/>
</dbReference>
<dbReference type="AlphaFoldDB" id="A0A5A7N3B8"/>
<dbReference type="InterPro" id="IPR010634">
    <property type="entry name" value="DUF1223"/>
</dbReference>
<dbReference type="InterPro" id="IPR036249">
    <property type="entry name" value="Thioredoxin-like_sf"/>
</dbReference>
<dbReference type="EMBL" id="BKCN01000001">
    <property type="protein sequence ID" value="GER02771.1"/>
    <property type="molecule type" value="Genomic_DNA"/>
</dbReference>
<dbReference type="Proteomes" id="UP000324996">
    <property type="component" value="Unassembled WGS sequence"/>
</dbReference>
<dbReference type="Pfam" id="PF06764">
    <property type="entry name" value="DUF1223"/>
    <property type="match status" value="1"/>
</dbReference>
<keyword evidence="3" id="KW-1185">Reference proteome</keyword>
<gene>
    <name evidence="2" type="ORF">JCM17846_04530</name>
</gene>
<proteinExistence type="predicted"/>
<feature type="chain" id="PRO_5023123108" description="DUF1223 domain-containing protein" evidence="1">
    <location>
        <begin position="20"/>
        <end position="247"/>
    </location>
</feature>
<evidence type="ECO:0008006" key="4">
    <source>
        <dbReference type="Google" id="ProtNLM"/>
    </source>
</evidence>
<evidence type="ECO:0000256" key="1">
    <source>
        <dbReference type="SAM" id="SignalP"/>
    </source>
</evidence>
<evidence type="ECO:0000313" key="3">
    <source>
        <dbReference type="Proteomes" id="UP000324996"/>
    </source>
</evidence>
<name>A0A5A7N3B8_9PROT</name>
<sequence>MLKYWIASLFLFLALPVHAQEGQTADRLTVVELFSSQGCPNCPPAYKLLSDISKEDGILALNWPVDYWDYLGWRDDHARRAYSDHQRAYNQRLGEPGVYTPQMVIDGRLETVGSRRKAVVQKIGQARDLARQNIDVTLQESEEACFITLPDLENDERKIFVRAVFYRTETIAAISRGDNEGKTLNLTNLVRASLDLGPWSGDKEILSVPMIKATESGADHMAVILHADDENGPIIGAARIRLSSAGV</sequence>